<evidence type="ECO:0000313" key="1">
    <source>
        <dbReference type="EMBL" id="KAI4831334.1"/>
    </source>
</evidence>
<comment type="caution">
    <text evidence="1">The sequence shown here is derived from an EMBL/GenBank/DDBJ whole genome shotgun (WGS) entry which is preliminary data.</text>
</comment>
<organism evidence="1 2">
    <name type="scientific">Chaenocephalus aceratus</name>
    <name type="common">Blackfin icefish</name>
    <name type="synonym">Chaenichthys aceratus</name>
    <dbReference type="NCBI Taxonomy" id="36190"/>
    <lineage>
        <taxon>Eukaryota</taxon>
        <taxon>Metazoa</taxon>
        <taxon>Chordata</taxon>
        <taxon>Craniata</taxon>
        <taxon>Vertebrata</taxon>
        <taxon>Euteleostomi</taxon>
        <taxon>Actinopterygii</taxon>
        <taxon>Neopterygii</taxon>
        <taxon>Teleostei</taxon>
        <taxon>Neoteleostei</taxon>
        <taxon>Acanthomorphata</taxon>
        <taxon>Eupercaria</taxon>
        <taxon>Perciformes</taxon>
        <taxon>Notothenioidei</taxon>
        <taxon>Channichthyidae</taxon>
        <taxon>Chaenocephalus</taxon>
    </lineage>
</organism>
<dbReference type="EMBL" id="CM043786">
    <property type="protein sequence ID" value="KAI4831334.1"/>
    <property type="molecule type" value="Genomic_DNA"/>
</dbReference>
<gene>
    <name evidence="1" type="ORF">KUCAC02_000881</name>
</gene>
<evidence type="ECO:0000313" key="2">
    <source>
        <dbReference type="Proteomes" id="UP001057452"/>
    </source>
</evidence>
<accession>A0ACB9XUJ6</accession>
<sequence>SNNCYFLGRRSGAGVGLSCSCIRTDTYLWVGGTDTASRNVKPSNLHSDVGTSSPLFRHSEDASLVSRSSSGPNLLCLK</sequence>
<feature type="non-terminal residue" evidence="1">
    <location>
        <position position="1"/>
    </location>
</feature>
<name>A0ACB9XUJ6_CHAAC</name>
<dbReference type="Proteomes" id="UP001057452">
    <property type="component" value="Chromosome 2"/>
</dbReference>
<proteinExistence type="predicted"/>
<keyword evidence="2" id="KW-1185">Reference proteome</keyword>
<protein>
    <submittedName>
        <fullName evidence="1">Uncharacterized protein</fullName>
    </submittedName>
</protein>
<reference evidence="1" key="1">
    <citation type="submission" date="2022-05" db="EMBL/GenBank/DDBJ databases">
        <title>Chromosome-level genome of Chaenocephalus aceratus.</title>
        <authorList>
            <person name="Park H."/>
        </authorList>
    </citation>
    <scope>NUCLEOTIDE SEQUENCE</scope>
    <source>
        <strain evidence="1">KU_202001</strain>
    </source>
</reference>
<feature type="non-terminal residue" evidence="1">
    <location>
        <position position="78"/>
    </location>
</feature>